<name>A0A409VJB0_9AGAR</name>
<evidence type="ECO:0000313" key="7">
    <source>
        <dbReference type="EMBL" id="PPQ66364.1"/>
    </source>
</evidence>
<evidence type="ECO:0000256" key="3">
    <source>
        <dbReference type="ARBA" id="ARBA00022737"/>
    </source>
</evidence>
<dbReference type="PANTHER" id="PTHR19854:SF15">
    <property type="entry name" value="TRANSDUCIN BETA-LIKE PROTEIN 3"/>
    <property type="match status" value="1"/>
</dbReference>
<dbReference type="Pfam" id="PF08625">
    <property type="entry name" value="Utp13"/>
    <property type="match status" value="1"/>
</dbReference>
<dbReference type="InterPro" id="IPR011047">
    <property type="entry name" value="Quinoprotein_ADH-like_sf"/>
</dbReference>
<feature type="repeat" description="WD" evidence="5">
    <location>
        <begin position="546"/>
        <end position="580"/>
    </location>
</feature>
<sequence>MAAGPAFGRPKLKTAFKKARTIAPLYTGGAIAITQDGTRLVSCVAEDILMTNVESGVEICRFVGDTQPINSLCITPSSSHLIVFTSSLSLRIYELPDSREPLQKRVPPIRVVGKAHEAPVHVCKADPTSTYLASGSADGVVKVWDILRGYVTHVFKGHGGVVSALAFNYPQDASSVTQENRTMRLITASVDTRIRVFNLTEGASTSSGGGKPEAVLEGHVSVPRGLDVSPDGRWLVSGGRDSVVLIWDLLSKASSTTTTKSKKTKKTAALTPSLVKTIPILERVEAVGLLRGDDDDSIGQSSSELGKLKFYTGGEKGVIKIWDGKKGSIAQSFGQETTAGTEEMEEQRQIMDILYIPSKSTLISAHADQNIIFHSLLDGSLSKQLIGYNDEIVDATFLSYRRGSSPLQKDSHIAFATNSSLIRVYSSQNLDARLLEGHSEIVLALDRSPDGSILVSGSKDKTARIWAPIASDSDSAGSSWGYSCVGICEGHAESVGAVAMAREGDRPKFMFTGSQDRTIKMWDLSDVPSQAANDAVAARCKSLTTHKAHEKDINSLDVSPNDRFLVSGSQDRTAKVYEIQYTIGAGGAVRGELKHIGSCKGHKRGVWTVRFGRAERVLATGSGDKTVKLWSLDDYSCLRTFEGHTNSVLRVDFINAGLQLVSTGSDGLVKVWNMREEECITTLDNHEDKVWALTVSSDDHTIVSGAADSVITFWEDCTEEAEELKETKRTEMALKEQDFMNYVSLHDYKRAIQLALAMSQPGRLFNLFRDVATSEEGRESTAFTGHPSVDEVIRTLDGSDLAKLLRFVRDWNTNAKTSAVAQQVLFAIVKLRPADDVIQAFSDESTEKVFADGDDTSPMTGASTGRTALKELLDAIIPYSERHHARMERLVQESYVVDYILGEMDDGMLDDELMGDDSMEVDS</sequence>
<protein>
    <recommendedName>
        <fullName evidence="6">U3 small nucleolar RNA-associated protein 13 C-terminal domain-containing protein</fullName>
    </recommendedName>
</protein>
<dbReference type="GO" id="GO:0000472">
    <property type="term" value="P:endonucleolytic cleavage to generate mature 5'-end of SSU-rRNA from (SSU-rRNA, 5.8S rRNA, LSU-rRNA)"/>
    <property type="evidence" value="ECO:0007669"/>
    <property type="project" value="TreeGrafter"/>
</dbReference>
<dbReference type="PANTHER" id="PTHR19854">
    <property type="entry name" value="TRANSDUCIN BETA-LIKE 3"/>
    <property type="match status" value="1"/>
</dbReference>
<dbReference type="Pfam" id="PF00400">
    <property type="entry name" value="WD40"/>
    <property type="match status" value="9"/>
</dbReference>
<dbReference type="InterPro" id="IPR001680">
    <property type="entry name" value="WD40_rpt"/>
</dbReference>
<comment type="caution">
    <text evidence="7">The sequence shown here is derived from an EMBL/GenBank/DDBJ whole genome shotgun (WGS) entry which is preliminary data.</text>
</comment>
<feature type="repeat" description="WD" evidence="5">
    <location>
        <begin position="488"/>
        <end position="525"/>
    </location>
</feature>
<evidence type="ECO:0000256" key="5">
    <source>
        <dbReference type="PROSITE-ProRule" id="PRU00221"/>
    </source>
</evidence>
<proteinExistence type="predicted"/>
<evidence type="ECO:0000313" key="8">
    <source>
        <dbReference type="Proteomes" id="UP000284706"/>
    </source>
</evidence>
<dbReference type="InterPro" id="IPR019775">
    <property type="entry name" value="WD40_repeat_CS"/>
</dbReference>
<dbReference type="SUPFAM" id="SSF50998">
    <property type="entry name" value="Quinoprotein alcohol dehydrogenase-like"/>
    <property type="match status" value="1"/>
</dbReference>
<dbReference type="InterPro" id="IPR036322">
    <property type="entry name" value="WD40_repeat_dom_sf"/>
</dbReference>
<dbReference type="OrthoDB" id="5414888at2759"/>
<dbReference type="PRINTS" id="PR00320">
    <property type="entry name" value="GPROTEINBRPT"/>
</dbReference>
<feature type="repeat" description="WD" evidence="5">
    <location>
        <begin position="683"/>
        <end position="715"/>
    </location>
</feature>
<evidence type="ECO:0000256" key="2">
    <source>
        <dbReference type="ARBA" id="ARBA00022574"/>
    </source>
</evidence>
<dbReference type="CDD" id="cd00200">
    <property type="entry name" value="WD40"/>
    <property type="match status" value="1"/>
</dbReference>
<dbReference type="InterPro" id="IPR015943">
    <property type="entry name" value="WD40/YVTN_repeat-like_dom_sf"/>
</dbReference>
<dbReference type="FunCoup" id="A0A409VJB0">
    <property type="interactions" value="596"/>
</dbReference>
<dbReference type="AlphaFoldDB" id="A0A409VJB0"/>
<dbReference type="SMART" id="SM00320">
    <property type="entry name" value="WD40"/>
    <property type="match status" value="13"/>
</dbReference>
<feature type="repeat" description="WD" evidence="5">
    <location>
        <begin position="641"/>
        <end position="682"/>
    </location>
</feature>
<feature type="repeat" description="WD" evidence="5">
    <location>
        <begin position="216"/>
        <end position="257"/>
    </location>
</feature>
<dbReference type="InterPro" id="IPR013934">
    <property type="entry name" value="Utp13_C"/>
</dbReference>
<dbReference type="PROSITE" id="PS00678">
    <property type="entry name" value="WD_REPEATS_1"/>
    <property type="match status" value="4"/>
</dbReference>
<keyword evidence="3" id="KW-0677">Repeat</keyword>
<dbReference type="PROSITE" id="PS50082">
    <property type="entry name" value="WD_REPEATS_2"/>
    <property type="match status" value="8"/>
</dbReference>
<feature type="domain" description="U3 small nucleolar RNA-associated protein 13 C-terminal" evidence="6">
    <location>
        <begin position="736"/>
        <end position="904"/>
    </location>
</feature>
<dbReference type="SUPFAM" id="SSF50978">
    <property type="entry name" value="WD40 repeat-like"/>
    <property type="match status" value="2"/>
</dbReference>
<accession>A0A409VJB0</accession>
<dbReference type="GO" id="GO:0000480">
    <property type="term" value="P:endonucleolytic cleavage in 5'-ETS of tricistronic rRNA transcript (SSU-rRNA, 5.8S rRNA, LSU-rRNA)"/>
    <property type="evidence" value="ECO:0007669"/>
    <property type="project" value="TreeGrafter"/>
</dbReference>
<feature type="repeat" description="WD" evidence="5">
    <location>
        <begin position="113"/>
        <end position="154"/>
    </location>
</feature>
<dbReference type="PROSITE" id="PS50294">
    <property type="entry name" value="WD_REPEATS_REGION"/>
    <property type="match status" value="8"/>
</dbReference>
<evidence type="ECO:0000256" key="1">
    <source>
        <dbReference type="ARBA" id="ARBA00004604"/>
    </source>
</evidence>
<gene>
    <name evidence="7" type="ORF">CVT26_011083</name>
</gene>
<dbReference type="InParanoid" id="A0A409VJB0"/>
<dbReference type="GO" id="GO:0032040">
    <property type="term" value="C:small-subunit processome"/>
    <property type="evidence" value="ECO:0007669"/>
    <property type="project" value="InterPro"/>
</dbReference>
<keyword evidence="8" id="KW-1185">Reference proteome</keyword>
<dbReference type="STRING" id="231916.A0A409VJB0"/>
<dbReference type="Gene3D" id="2.130.10.10">
    <property type="entry name" value="YVTN repeat-like/Quinoprotein amine dehydrogenase"/>
    <property type="match status" value="4"/>
</dbReference>
<keyword evidence="4" id="KW-0539">Nucleus</keyword>
<comment type="subcellular location">
    <subcellularLocation>
        <location evidence="1">Nucleus</location>
        <location evidence="1">Nucleolus</location>
    </subcellularLocation>
</comment>
<keyword evidence="2 5" id="KW-0853">WD repeat</keyword>
<dbReference type="EMBL" id="NHYE01005632">
    <property type="protein sequence ID" value="PPQ66364.1"/>
    <property type="molecule type" value="Genomic_DNA"/>
</dbReference>
<feature type="repeat" description="WD" evidence="5">
    <location>
        <begin position="435"/>
        <end position="466"/>
    </location>
</feature>
<feature type="repeat" description="WD" evidence="5">
    <location>
        <begin position="599"/>
        <end position="640"/>
    </location>
</feature>
<evidence type="ECO:0000256" key="4">
    <source>
        <dbReference type="ARBA" id="ARBA00023242"/>
    </source>
</evidence>
<reference evidence="7 8" key="1">
    <citation type="journal article" date="2018" name="Evol. Lett.">
        <title>Horizontal gene cluster transfer increased hallucinogenic mushroom diversity.</title>
        <authorList>
            <person name="Reynolds H.T."/>
            <person name="Vijayakumar V."/>
            <person name="Gluck-Thaler E."/>
            <person name="Korotkin H.B."/>
            <person name="Matheny P.B."/>
            <person name="Slot J.C."/>
        </authorList>
    </citation>
    <scope>NUCLEOTIDE SEQUENCE [LARGE SCALE GENOMIC DNA]</scope>
    <source>
        <strain evidence="7 8">SRW20</strain>
    </source>
</reference>
<dbReference type="Proteomes" id="UP000284706">
    <property type="component" value="Unassembled WGS sequence"/>
</dbReference>
<dbReference type="GO" id="GO:0034511">
    <property type="term" value="F:U3 snoRNA binding"/>
    <property type="evidence" value="ECO:0007669"/>
    <property type="project" value="TreeGrafter"/>
</dbReference>
<evidence type="ECO:0000259" key="6">
    <source>
        <dbReference type="Pfam" id="PF08625"/>
    </source>
</evidence>
<dbReference type="GO" id="GO:0030686">
    <property type="term" value="C:90S preribosome"/>
    <property type="evidence" value="ECO:0007669"/>
    <property type="project" value="TreeGrafter"/>
</dbReference>
<dbReference type="InterPro" id="IPR020472">
    <property type="entry name" value="WD40_PAC1"/>
</dbReference>
<organism evidence="7 8">
    <name type="scientific">Gymnopilus dilepis</name>
    <dbReference type="NCBI Taxonomy" id="231916"/>
    <lineage>
        <taxon>Eukaryota</taxon>
        <taxon>Fungi</taxon>
        <taxon>Dikarya</taxon>
        <taxon>Basidiomycota</taxon>
        <taxon>Agaricomycotina</taxon>
        <taxon>Agaricomycetes</taxon>
        <taxon>Agaricomycetidae</taxon>
        <taxon>Agaricales</taxon>
        <taxon>Agaricineae</taxon>
        <taxon>Hymenogastraceae</taxon>
        <taxon>Gymnopilus</taxon>
    </lineage>
</organism>